<keyword evidence="4" id="KW-1185">Reference proteome</keyword>
<protein>
    <submittedName>
        <fullName evidence="3">FAD-dependent oxidoreductase</fullName>
    </submittedName>
</protein>
<dbReference type="Gene3D" id="3.30.9.10">
    <property type="entry name" value="D-Amino Acid Oxidase, subunit A, domain 2"/>
    <property type="match status" value="1"/>
</dbReference>
<dbReference type="GO" id="GO:0032981">
    <property type="term" value="P:mitochondrial respiratory chain complex I assembly"/>
    <property type="evidence" value="ECO:0007669"/>
    <property type="project" value="TreeGrafter"/>
</dbReference>
<dbReference type="InterPro" id="IPR006076">
    <property type="entry name" value="FAD-dep_OxRdtase"/>
</dbReference>
<dbReference type="GO" id="GO:0016491">
    <property type="term" value="F:oxidoreductase activity"/>
    <property type="evidence" value="ECO:0007669"/>
    <property type="project" value="UniProtKB-KW"/>
</dbReference>
<dbReference type="EMBL" id="CP027668">
    <property type="protein sequence ID" value="AVO47327.1"/>
    <property type="molecule type" value="Genomic_DNA"/>
</dbReference>
<dbReference type="AlphaFoldDB" id="A0A2S0NGW6"/>
<dbReference type="Pfam" id="PF01266">
    <property type="entry name" value="DAO"/>
    <property type="match status" value="1"/>
</dbReference>
<dbReference type="Gene3D" id="3.50.50.60">
    <property type="entry name" value="FAD/NAD(P)-binding domain"/>
    <property type="match status" value="1"/>
</dbReference>
<keyword evidence="1" id="KW-0560">Oxidoreductase</keyword>
<feature type="domain" description="FAD dependent oxidoreductase" evidence="2">
    <location>
        <begin position="23"/>
        <end position="377"/>
    </location>
</feature>
<dbReference type="GO" id="GO:0005737">
    <property type="term" value="C:cytoplasm"/>
    <property type="evidence" value="ECO:0007669"/>
    <property type="project" value="TreeGrafter"/>
</dbReference>
<evidence type="ECO:0000256" key="1">
    <source>
        <dbReference type="ARBA" id="ARBA00023002"/>
    </source>
</evidence>
<name>A0A2S0NGW6_9HYPH</name>
<accession>A0A2S0NGW6</accession>
<evidence type="ECO:0000313" key="3">
    <source>
        <dbReference type="EMBL" id="AVO47327.1"/>
    </source>
</evidence>
<dbReference type="PANTHER" id="PTHR13847:SF287">
    <property type="entry name" value="FAD-DEPENDENT OXIDOREDUCTASE DOMAIN-CONTAINING PROTEIN 1"/>
    <property type="match status" value="1"/>
</dbReference>
<dbReference type="KEGG" id="phr:C6569_21030"/>
<gene>
    <name evidence="3" type="ORF">C6569_21030</name>
</gene>
<dbReference type="InterPro" id="IPR036188">
    <property type="entry name" value="FAD/NAD-bd_sf"/>
</dbReference>
<dbReference type="Proteomes" id="UP000237889">
    <property type="component" value="Chromosome"/>
</dbReference>
<dbReference type="SUPFAM" id="SSF51905">
    <property type="entry name" value="FAD/NAD(P)-binding domain"/>
    <property type="match status" value="1"/>
</dbReference>
<dbReference type="OrthoDB" id="9806452at2"/>
<proteinExistence type="predicted"/>
<sequence length="408" mass="44067">MHAIVLPNETINPKETRRVTHADVLIVGGGIMGSCTAYFLKKELGYAGTVRVIERDPTYAQASTTLSAASIRQQFSTPENIRMSRFGIEVIRGLRERFGADADIGFREGGYLILASEGGRAVLEANWTTQVAEGSDILLLGPAELKARFPWLSTEDIALGAFGRTGEGWFDAAMLLDLFRKAARDAGAIYEKGDVASLTREGDRVTGAVMQDGSTRSCGTLVLAAGAWAGRLAAGIDVPLPVEPRKRTVFVVKCPETFPDMPLIVDPSGVWMRPERDLVIGGWGPGGGDPDPAAYGDFEPAHDEFEAHVWPAWATRIPAMEQLRQIRAWAGHYDFNTLDHNAIIGPHPGVAGLMFVNGFSGHGLQQAPAAGRALAELIVHGGWRSLDLSVFGFDRILRNAPVLELNVI</sequence>
<evidence type="ECO:0000313" key="4">
    <source>
        <dbReference type="Proteomes" id="UP000237889"/>
    </source>
</evidence>
<organism evidence="3 4">
    <name type="scientific">Phreatobacter cathodiphilus</name>
    <dbReference type="NCBI Taxonomy" id="1868589"/>
    <lineage>
        <taxon>Bacteria</taxon>
        <taxon>Pseudomonadati</taxon>
        <taxon>Pseudomonadota</taxon>
        <taxon>Alphaproteobacteria</taxon>
        <taxon>Hyphomicrobiales</taxon>
        <taxon>Phreatobacteraceae</taxon>
        <taxon>Phreatobacter</taxon>
    </lineage>
</organism>
<dbReference type="PANTHER" id="PTHR13847">
    <property type="entry name" value="SARCOSINE DEHYDROGENASE-RELATED"/>
    <property type="match status" value="1"/>
</dbReference>
<reference evidence="3 4" key="1">
    <citation type="submission" date="2018-03" db="EMBL/GenBank/DDBJ databases">
        <title>Genome sequencing of Phreatobacter sp.</title>
        <authorList>
            <person name="Kim S.-J."/>
            <person name="Heo J."/>
            <person name="Kwon S.-W."/>
        </authorList>
    </citation>
    <scope>NUCLEOTIDE SEQUENCE [LARGE SCALE GENOMIC DNA]</scope>
    <source>
        <strain evidence="3 4">S-12</strain>
    </source>
</reference>
<evidence type="ECO:0000259" key="2">
    <source>
        <dbReference type="Pfam" id="PF01266"/>
    </source>
</evidence>